<reference evidence="1" key="1">
    <citation type="submission" date="2023-04" db="EMBL/GenBank/DDBJ databases">
        <title>A chromosome-level genome assembly of the parasitoid wasp Eretmocerus hayati.</title>
        <authorList>
            <person name="Zhong Y."/>
            <person name="Liu S."/>
            <person name="Liu Y."/>
        </authorList>
    </citation>
    <scope>NUCLEOTIDE SEQUENCE</scope>
    <source>
        <strain evidence="1">ZJU_SS_LIU_2023</strain>
    </source>
</reference>
<keyword evidence="2" id="KW-1185">Reference proteome</keyword>
<evidence type="ECO:0000313" key="1">
    <source>
        <dbReference type="EMBL" id="KAJ8667060.1"/>
    </source>
</evidence>
<protein>
    <submittedName>
        <fullName evidence="1">Uncharacterized protein</fullName>
    </submittedName>
</protein>
<name>A0ACC2N780_9HYME</name>
<evidence type="ECO:0000313" key="2">
    <source>
        <dbReference type="Proteomes" id="UP001239111"/>
    </source>
</evidence>
<sequence>MGLWPLYLLLIILSLDPTKYSMCFMEESDDEFNVGTVLFEQGSLRSHCWTEEESVILSSRRTFQQLLPKMETPNIHDDQYIASLLNYFEISFENVNNKTNGKIRHLMLKSLSDVIGGYLNTYIVPVTKVSFYAGTVKYCNTKKTIELLNELKHFLHTDGGGWRKPMDLEMYINVTPIAVSNKDASSACAQLILESSEENFQRAARRRRSYRVRRKYKRRKRQSRWQRNKFADRKDNADATDSPTLFLPYLDDDIEPNSIALPFRERSLWSLYDNGSVSILSRYYETCVNCLSSKSNGMRALSLFNRRFYMWLLQSVYPHLSDKNKWYPAFGGVLKIIALLKDVVEMVNSNSVGSSESTSKGVASELEEGIGIKNAYKTSELIIFAIGTAAILWIFVGMALVCYKYLRTHSDECSPCESPKSDVALLFKNVDYCDLKTCPSLRSQRSIGEKIKVWWKNRFKTCPGGCDRTLEKEQCLASYTYSSKESTNTNTNRRTYKKRRKRRCRSVSVSASPSSSSCSHYLNRKYYCNSGMSTSESDSSYR</sequence>
<dbReference type="EMBL" id="CM056744">
    <property type="protein sequence ID" value="KAJ8667060.1"/>
    <property type="molecule type" value="Genomic_DNA"/>
</dbReference>
<accession>A0ACC2N780</accession>
<comment type="caution">
    <text evidence="1">The sequence shown here is derived from an EMBL/GenBank/DDBJ whole genome shotgun (WGS) entry which is preliminary data.</text>
</comment>
<gene>
    <name evidence="1" type="ORF">QAD02_008722</name>
</gene>
<proteinExistence type="predicted"/>
<organism evidence="1 2">
    <name type="scientific">Eretmocerus hayati</name>
    <dbReference type="NCBI Taxonomy" id="131215"/>
    <lineage>
        <taxon>Eukaryota</taxon>
        <taxon>Metazoa</taxon>
        <taxon>Ecdysozoa</taxon>
        <taxon>Arthropoda</taxon>
        <taxon>Hexapoda</taxon>
        <taxon>Insecta</taxon>
        <taxon>Pterygota</taxon>
        <taxon>Neoptera</taxon>
        <taxon>Endopterygota</taxon>
        <taxon>Hymenoptera</taxon>
        <taxon>Apocrita</taxon>
        <taxon>Proctotrupomorpha</taxon>
        <taxon>Chalcidoidea</taxon>
        <taxon>Aphelinidae</taxon>
        <taxon>Aphelininae</taxon>
        <taxon>Eretmocerus</taxon>
    </lineage>
</organism>
<dbReference type="Proteomes" id="UP001239111">
    <property type="component" value="Chromosome 4"/>
</dbReference>